<name>A0A484FNW9_COLOR</name>
<feature type="compositionally biased region" description="Low complexity" evidence="2">
    <location>
        <begin position="158"/>
        <end position="181"/>
    </location>
</feature>
<feature type="compositionally biased region" description="Low complexity" evidence="2">
    <location>
        <begin position="125"/>
        <end position="134"/>
    </location>
</feature>
<evidence type="ECO:0000259" key="5">
    <source>
        <dbReference type="Pfam" id="PF21048"/>
    </source>
</evidence>
<keyword evidence="1" id="KW-0175">Coiled coil</keyword>
<feature type="coiled-coil region" evidence="1">
    <location>
        <begin position="189"/>
        <end position="273"/>
    </location>
</feature>
<evidence type="ECO:0000256" key="1">
    <source>
        <dbReference type="SAM" id="Coils"/>
    </source>
</evidence>
<evidence type="ECO:0000313" key="7">
    <source>
        <dbReference type="Proteomes" id="UP000014480"/>
    </source>
</evidence>
<dbReference type="STRING" id="1213857.A0A484FNW9"/>
<dbReference type="InterPro" id="IPR048380">
    <property type="entry name" value="Rad26-like_N"/>
</dbReference>
<gene>
    <name evidence="6" type="ORF">Cob_v007313</name>
</gene>
<dbReference type="Pfam" id="PF12331">
    <property type="entry name" value="Rad26-like_helical_rpts"/>
    <property type="match status" value="1"/>
</dbReference>
<feature type="compositionally biased region" description="Basic and acidic residues" evidence="2">
    <location>
        <begin position="74"/>
        <end position="85"/>
    </location>
</feature>
<feature type="compositionally biased region" description="Low complexity" evidence="2">
    <location>
        <begin position="141"/>
        <end position="151"/>
    </location>
</feature>
<dbReference type="OrthoDB" id="5245063at2759"/>
<evidence type="ECO:0000256" key="2">
    <source>
        <dbReference type="SAM" id="MobiDB-lite"/>
    </source>
</evidence>
<evidence type="ECO:0000259" key="4">
    <source>
        <dbReference type="Pfam" id="PF21046"/>
    </source>
</evidence>
<feature type="domain" description="Rad26-like helical repeats" evidence="3">
    <location>
        <begin position="493"/>
        <end position="738"/>
    </location>
</feature>
<feature type="domain" description="Rad26-like N-terminal" evidence="5">
    <location>
        <begin position="387"/>
        <end position="434"/>
    </location>
</feature>
<feature type="region of interest" description="Disordered" evidence="2">
    <location>
        <begin position="313"/>
        <end position="346"/>
    </location>
</feature>
<reference evidence="7" key="2">
    <citation type="journal article" date="2019" name="Mol. Plant Microbe Interact.">
        <title>Genome sequence resources for four phytopathogenic fungi from the Colletotrichum orbiculare species complex.</title>
        <authorList>
            <person name="Gan P."/>
            <person name="Tsushima A."/>
            <person name="Narusaka M."/>
            <person name="Narusaka Y."/>
            <person name="Takano Y."/>
            <person name="Kubo Y."/>
            <person name="Shirasu K."/>
        </authorList>
    </citation>
    <scope>GENOME REANNOTATION</scope>
    <source>
        <strain evidence="7">104-T / ATCC 96160 / CBS 514.97 / LARS 414 / MAFF 240422</strain>
    </source>
</reference>
<reference evidence="7" key="1">
    <citation type="journal article" date="2013" name="New Phytol.">
        <title>Comparative genomic and transcriptomic analyses reveal the hemibiotrophic stage shift of Colletotrichum fungi.</title>
        <authorList>
            <person name="Gan P."/>
            <person name="Ikeda K."/>
            <person name="Irieda H."/>
            <person name="Narusaka M."/>
            <person name="O'Connell R.J."/>
            <person name="Narusaka Y."/>
            <person name="Takano Y."/>
            <person name="Kubo Y."/>
            <person name="Shirasu K."/>
        </authorList>
    </citation>
    <scope>NUCLEOTIDE SEQUENCE [LARGE SCALE GENOMIC DNA]</scope>
    <source>
        <strain evidence="7">104-T / ATCC 96160 / CBS 514.97 / LARS 414 / MAFF 240422</strain>
    </source>
</reference>
<evidence type="ECO:0000259" key="3">
    <source>
        <dbReference type="Pfam" id="PF12331"/>
    </source>
</evidence>
<dbReference type="InterPro" id="IPR048379">
    <property type="entry name" value="Rad26-like_C"/>
</dbReference>
<organism evidence="6 7">
    <name type="scientific">Colletotrichum orbiculare (strain 104-T / ATCC 96160 / CBS 514.97 / LARS 414 / MAFF 240422)</name>
    <name type="common">Cucumber anthracnose fungus</name>
    <name type="synonym">Colletotrichum lagenarium</name>
    <dbReference type="NCBI Taxonomy" id="1213857"/>
    <lineage>
        <taxon>Eukaryota</taxon>
        <taxon>Fungi</taxon>
        <taxon>Dikarya</taxon>
        <taxon>Ascomycota</taxon>
        <taxon>Pezizomycotina</taxon>
        <taxon>Sordariomycetes</taxon>
        <taxon>Hypocreomycetidae</taxon>
        <taxon>Glomerellales</taxon>
        <taxon>Glomerellaceae</taxon>
        <taxon>Colletotrichum</taxon>
        <taxon>Colletotrichum orbiculare species complex</taxon>
    </lineage>
</organism>
<feature type="compositionally biased region" description="Acidic residues" evidence="2">
    <location>
        <begin position="47"/>
        <end position="63"/>
    </location>
</feature>
<feature type="domain" description="Rad26-like C-terminal" evidence="4">
    <location>
        <begin position="749"/>
        <end position="810"/>
    </location>
</feature>
<feature type="region of interest" description="Disordered" evidence="2">
    <location>
        <begin position="27"/>
        <end position="189"/>
    </location>
</feature>
<accession>A0A484FNW9</accession>
<sequence>MEDFLDDDFDELNDTTFQELENNAIQFTQAQRKLDNSQPPPHSQVENYDDLEFEDDDLDDTEVTNELLPPATRHVPEKPAAEPQHRLANRPALQTQQRWNPPASIVPAKPPVPSSRPRYPPPPQSFAQPVASQRFPPPVGAPRRPQPSQFGRPPPPSSIRFHPPRSQVQPQGQAQAQAQPPTGSGNDLVSALQQRLKALEAELNLARGEVAIIRSKSTKAEQEHDAEIARLKKQNAEQAAKQERAVEAAVIAEKQATTELQFLQRDIRDASTKPRRKDTAAGQGAIASGATTPKKANKTWGMADGFDNMDIAPSPTKSRGKGRDAGPVAVPLSERTPTKGKRKRPVVDSPVMALETHEDVPMTDGAVDVMALAHYVNPGLGVLPFEFLQVILDHASLHGEPPTFDILSRYHYPSDPTTSFASLIFRELPLMGNPLNPLQLLVDFAHLITRMWAQCLAEDYLRPVWDLTSLLSFTLQLQTMSVVPQIMDELVPVAVDSVCKVALPRYKSEDGDISADPAADNLQQNIDTTYIISILYACAATCATTLTDTESGPQTKLPHFWQLVKLDLVGLLLSPKQPADNVIGMLNMLCTSALPGSIGPIDPDEDPDSVARMIIDKVSIALIDLPHDAVTTKQRHSARLAVLRALMAFANSPYGARQMASHHSVVPRLVKALSEFIDMLYDLSDPMLVLASSVTSSRKDRAVDDTPDDARDDTDDWDDGRSIPSLLISHVIQIIHMLATDPNTANTVNIAHKLSVSHGGSQRYILSLSRLSFAEEDLVYEAGIDPDTSDRAHELLELIVTPDEGDSVAEHGSTRHCGHDEGCVDSTDRRPHAPRAALTTYIIHQLGN</sequence>
<dbReference type="AlphaFoldDB" id="A0A484FNW9"/>
<proteinExistence type="predicted"/>
<feature type="compositionally biased region" description="Basic and acidic residues" evidence="2">
    <location>
        <begin position="808"/>
        <end position="831"/>
    </location>
</feature>
<dbReference type="InterPro" id="IPR022093">
    <property type="entry name" value="Rad26-like_helical"/>
</dbReference>
<dbReference type="Pfam" id="PF21046">
    <property type="entry name" value="Rad26-like_C"/>
    <property type="match status" value="1"/>
</dbReference>
<protein>
    <recommendedName>
        <fullName evidence="8">DNA repair protein Rad26</fullName>
    </recommendedName>
</protein>
<feature type="region of interest" description="Disordered" evidence="2">
    <location>
        <begin position="805"/>
        <end position="831"/>
    </location>
</feature>
<keyword evidence="7" id="KW-1185">Reference proteome</keyword>
<evidence type="ECO:0000313" key="6">
    <source>
        <dbReference type="EMBL" id="TDZ20129.1"/>
    </source>
</evidence>
<feature type="compositionally biased region" description="Pro residues" evidence="2">
    <location>
        <begin position="108"/>
        <end position="124"/>
    </location>
</feature>
<evidence type="ECO:0008006" key="8">
    <source>
        <dbReference type="Google" id="ProtNLM"/>
    </source>
</evidence>
<dbReference type="Pfam" id="PF21048">
    <property type="entry name" value="Rad26-like_N"/>
    <property type="match status" value="1"/>
</dbReference>
<comment type="caution">
    <text evidence="6">The sequence shown here is derived from an EMBL/GenBank/DDBJ whole genome shotgun (WGS) entry which is preliminary data.</text>
</comment>
<dbReference type="Proteomes" id="UP000014480">
    <property type="component" value="Unassembled WGS sequence"/>
</dbReference>
<dbReference type="EMBL" id="AMCV02000018">
    <property type="protein sequence ID" value="TDZ20129.1"/>
    <property type="molecule type" value="Genomic_DNA"/>
</dbReference>